<evidence type="ECO:0000256" key="1">
    <source>
        <dbReference type="ARBA" id="ARBA00022723"/>
    </source>
</evidence>
<gene>
    <name evidence="5" type="ORF">R1CP_34005</name>
</gene>
<dbReference type="GO" id="GO:0005886">
    <property type="term" value="C:plasma membrane"/>
    <property type="evidence" value="ECO:0007669"/>
    <property type="project" value="TreeGrafter"/>
</dbReference>
<name>A0A1B1KFM7_RHOOP</name>
<feature type="transmembrane region" description="Helical" evidence="3">
    <location>
        <begin position="73"/>
        <end position="95"/>
    </location>
</feature>
<keyword evidence="1" id="KW-0479">Metal-binding</keyword>
<keyword evidence="2" id="KW-0460">Magnesium</keyword>
<dbReference type="InterPro" id="IPR023298">
    <property type="entry name" value="ATPase_P-typ_TM_dom_sf"/>
</dbReference>
<dbReference type="Proteomes" id="UP000186108">
    <property type="component" value="Chromosome"/>
</dbReference>
<dbReference type="GO" id="GO:0046872">
    <property type="term" value="F:metal ion binding"/>
    <property type="evidence" value="ECO:0007669"/>
    <property type="project" value="UniProtKB-KW"/>
</dbReference>
<feature type="transmembrane region" description="Helical" evidence="3">
    <location>
        <begin position="107"/>
        <end position="128"/>
    </location>
</feature>
<dbReference type="EMBL" id="CP009111">
    <property type="protein sequence ID" value="ANS31416.1"/>
    <property type="molecule type" value="Genomic_DNA"/>
</dbReference>
<dbReference type="Gene3D" id="1.20.1110.10">
    <property type="entry name" value="Calcium-transporting ATPase, transmembrane domain"/>
    <property type="match status" value="1"/>
</dbReference>
<accession>A0A1B1KFM7</accession>
<protein>
    <submittedName>
        <fullName evidence="5">P-type HAD superfamily ATPase</fullName>
    </submittedName>
</protein>
<sequence>MWGNVIVIGLATAAATLLTLDLYLPGGLLAGTQSLDNARTAGFTVLVFAQLFNTFNARSETGTAFRRVFANRWLWGAIALSTLLQVAVVQVPFLGAAFTTEPLAPTQWLVCVAMASTVLWVSEIRKLIIRLVDSRKGRTPPADRQSAPVSG</sequence>
<reference evidence="5 6" key="1">
    <citation type="submission" date="2014-07" db="EMBL/GenBank/DDBJ databases">
        <authorList>
            <person name="Zhang J.E."/>
            <person name="Yang H."/>
            <person name="Guo J."/>
            <person name="Deng Z."/>
            <person name="Luo H."/>
            <person name="Luo M."/>
            <person name="Zhao B."/>
        </authorList>
    </citation>
    <scope>NUCLEOTIDE SEQUENCE [LARGE SCALE GENOMIC DNA]</scope>
    <source>
        <strain evidence="5 6">1CP</strain>
    </source>
</reference>
<feature type="domain" description="Cation-transporting P-type ATPase C-terminal" evidence="4">
    <location>
        <begin position="1"/>
        <end position="128"/>
    </location>
</feature>
<dbReference type="GO" id="GO:0005388">
    <property type="term" value="F:P-type calcium transporter activity"/>
    <property type="evidence" value="ECO:0007669"/>
    <property type="project" value="TreeGrafter"/>
</dbReference>
<dbReference type="SUPFAM" id="SSF81665">
    <property type="entry name" value="Calcium ATPase, transmembrane domain M"/>
    <property type="match status" value="1"/>
</dbReference>
<keyword evidence="3" id="KW-1133">Transmembrane helix</keyword>
<dbReference type="InterPro" id="IPR006068">
    <property type="entry name" value="ATPase_P-typ_cation-transptr_C"/>
</dbReference>
<feature type="transmembrane region" description="Helical" evidence="3">
    <location>
        <begin position="40"/>
        <end position="57"/>
    </location>
</feature>
<keyword evidence="3" id="KW-0472">Membrane</keyword>
<dbReference type="AlphaFoldDB" id="A0A1B1KFM7"/>
<dbReference type="Pfam" id="PF00689">
    <property type="entry name" value="Cation_ATPase_C"/>
    <property type="match status" value="1"/>
</dbReference>
<keyword evidence="3" id="KW-0812">Transmembrane</keyword>
<evidence type="ECO:0000313" key="6">
    <source>
        <dbReference type="Proteomes" id="UP000186108"/>
    </source>
</evidence>
<dbReference type="PANTHER" id="PTHR24093">
    <property type="entry name" value="CATION TRANSPORTING ATPASE"/>
    <property type="match status" value="1"/>
</dbReference>
<proteinExistence type="predicted"/>
<organism evidence="5 6">
    <name type="scientific">Rhodococcus opacus</name>
    <name type="common">Nocardia opaca</name>
    <dbReference type="NCBI Taxonomy" id="37919"/>
    <lineage>
        <taxon>Bacteria</taxon>
        <taxon>Bacillati</taxon>
        <taxon>Actinomycetota</taxon>
        <taxon>Actinomycetes</taxon>
        <taxon>Mycobacteriales</taxon>
        <taxon>Nocardiaceae</taxon>
        <taxon>Rhodococcus</taxon>
    </lineage>
</organism>
<evidence type="ECO:0000256" key="3">
    <source>
        <dbReference type="SAM" id="Phobius"/>
    </source>
</evidence>
<evidence type="ECO:0000256" key="2">
    <source>
        <dbReference type="ARBA" id="ARBA00022842"/>
    </source>
</evidence>
<evidence type="ECO:0000313" key="5">
    <source>
        <dbReference type="EMBL" id="ANS31416.1"/>
    </source>
</evidence>
<evidence type="ECO:0000259" key="4">
    <source>
        <dbReference type="Pfam" id="PF00689"/>
    </source>
</evidence>
<dbReference type="PANTHER" id="PTHR24093:SF506">
    <property type="entry name" value="CATION-TRANSPORTING ATPASE PMA1"/>
    <property type="match status" value="1"/>
</dbReference>